<feature type="region of interest" description="Disordered" evidence="2">
    <location>
        <begin position="294"/>
        <end position="321"/>
    </location>
</feature>
<keyword evidence="4" id="KW-0436">Ligase</keyword>
<reference evidence="4 5" key="1">
    <citation type="submission" date="2019-02" db="EMBL/GenBank/DDBJ databases">
        <title>Deep-cultivation of Planctomycetes and their phenomic and genomic characterization uncovers novel biology.</title>
        <authorList>
            <person name="Wiegand S."/>
            <person name="Jogler M."/>
            <person name="Boedeker C."/>
            <person name="Pinto D."/>
            <person name="Vollmers J."/>
            <person name="Rivas-Marin E."/>
            <person name="Kohn T."/>
            <person name="Peeters S.H."/>
            <person name="Heuer A."/>
            <person name="Rast P."/>
            <person name="Oberbeckmann S."/>
            <person name="Bunk B."/>
            <person name="Jeske O."/>
            <person name="Meyerdierks A."/>
            <person name="Storesund J.E."/>
            <person name="Kallscheuer N."/>
            <person name="Luecker S."/>
            <person name="Lage O.M."/>
            <person name="Pohl T."/>
            <person name="Merkel B.J."/>
            <person name="Hornburger P."/>
            <person name="Mueller R.-W."/>
            <person name="Bruemmer F."/>
            <person name="Labrenz M."/>
            <person name="Spormann A.M."/>
            <person name="Op den Camp H."/>
            <person name="Overmann J."/>
            <person name="Amann R."/>
            <person name="Jetten M.S.M."/>
            <person name="Mascher T."/>
            <person name="Medema M.H."/>
            <person name="Devos D.P."/>
            <person name="Kaster A.-K."/>
            <person name="Ovreas L."/>
            <person name="Rohde M."/>
            <person name="Galperin M.Y."/>
            <person name="Jogler C."/>
        </authorList>
    </citation>
    <scope>NUCLEOTIDE SEQUENCE [LARGE SCALE GENOMIC DNA]</scope>
    <source>
        <strain evidence="4 5">Pla163</strain>
    </source>
</reference>
<evidence type="ECO:0000256" key="1">
    <source>
        <dbReference type="ARBA" id="ARBA00022801"/>
    </source>
</evidence>
<accession>A0A518CUW6</accession>
<dbReference type="PANTHER" id="PTHR43674:SF2">
    <property type="entry name" value="BETA-UREIDOPROPIONASE"/>
    <property type="match status" value="1"/>
</dbReference>
<dbReference type="Gene3D" id="3.60.110.10">
    <property type="entry name" value="Carbon-nitrogen hydrolase"/>
    <property type="match status" value="1"/>
</dbReference>
<name>A0A518CUW6_9BACT</name>
<protein>
    <submittedName>
        <fullName evidence="4">Glutamine-dependent NAD(+) synthetase</fullName>
        <ecNumber evidence="4">6.3.5.1</ecNumber>
    </submittedName>
</protein>
<proteinExistence type="predicted"/>
<dbReference type="InterPro" id="IPR050345">
    <property type="entry name" value="Aliph_Amidase/BUP"/>
</dbReference>
<evidence type="ECO:0000313" key="4">
    <source>
        <dbReference type="EMBL" id="QDU83017.1"/>
    </source>
</evidence>
<dbReference type="GO" id="GO:0033388">
    <property type="term" value="P:putrescine biosynthetic process from arginine"/>
    <property type="evidence" value="ECO:0007669"/>
    <property type="project" value="TreeGrafter"/>
</dbReference>
<dbReference type="SUPFAM" id="SSF56317">
    <property type="entry name" value="Carbon-nitrogen hydrolase"/>
    <property type="match status" value="1"/>
</dbReference>
<dbReference type="GO" id="GO:0050126">
    <property type="term" value="F:N-carbamoylputrescine amidase activity"/>
    <property type="evidence" value="ECO:0007669"/>
    <property type="project" value="TreeGrafter"/>
</dbReference>
<sequence length="321" mass="35396">MNSDLRYRLCQTNPALGAVHANLDDHLTRIAAARADEVDLLVLPELSLTGYFLKDQVPEVALELGAPELERIAEATREGTAVVAGFVERARDGRCYNAVGWFENGRLVHVHRKVQLVHYGMFDEGRDFAAGEHYDVVRSARADVGLLTCEDAWHTDGAFLHMLDGADLIVVPSASPARGVLASEEGGLASVAAWDRLLATHAMTTTCYVLYANRTGWEDGIGFSGYSAVYGPDGTRLARIESIEEGCLDGVLSARDLSAQRTMTPLLRDSKPWLLQRELERRFGASDLESYLDGNWDEDWSDDPDIDVDPELDAIDDENEE</sequence>
<dbReference type="EC" id="6.3.5.1" evidence="4"/>
<dbReference type="InterPro" id="IPR036526">
    <property type="entry name" value="C-N_Hydrolase_sf"/>
</dbReference>
<evidence type="ECO:0000313" key="5">
    <source>
        <dbReference type="Proteomes" id="UP000319342"/>
    </source>
</evidence>
<dbReference type="AlphaFoldDB" id="A0A518CUW6"/>
<dbReference type="Pfam" id="PF00795">
    <property type="entry name" value="CN_hydrolase"/>
    <property type="match status" value="1"/>
</dbReference>
<dbReference type="PROSITE" id="PS50263">
    <property type="entry name" value="CN_HYDROLASE"/>
    <property type="match status" value="1"/>
</dbReference>
<feature type="domain" description="CN hydrolase" evidence="3">
    <location>
        <begin position="5"/>
        <end position="259"/>
    </location>
</feature>
<evidence type="ECO:0000256" key="2">
    <source>
        <dbReference type="SAM" id="MobiDB-lite"/>
    </source>
</evidence>
<evidence type="ECO:0000259" key="3">
    <source>
        <dbReference type="PROSITE" id="PS50263"/>
    </source>
</evidence>
<organism evidence="4 5">
    <name type="scientific">Rohdeia mirabilis</name>
    <dbReference type="NCBI Taxonomy" id="2528008"/>
    <lineage>
        <taxon>Bacteria</taxon>
        <taxon>Pseudomonadati</taxon>
        <taxon>Planctomycetota</taxon>
        <taxon>Planctomycetia</taxon>
        <taxon>Planctomycetia incertae sedis</taxon>
        <taxon>Rohdeia</taxon>
    </lineage>
</organism>
<feature type="compositionally biased region" description="Acidic residues" evidence="2">
    <location>
        <begin position="295"/>
        <end position="321"/>
    </location>
</feature>
<dbReference type="InterPro" id="IPR003010">
    <property type="entry name" value="C-N_Hydrolase"/>
</dbReference>
<dbReference type="RefSeq" id="WP_145181960.1">
    <property type="nucleotide sequence ID" value="NZ_CP036290.1"/>
</dbReference>
<dbReference type="PANTHER" id="PTHR43674">
    <property type="entry name" value="NITRILASE C965.09-RELATED"/>
    <property type="match status" value="1"/>
</dbReference>
<dbReference type="GO" id="GO:0003952">
    <property type="term" value="F:NAD+ synthase (glutamine-hydrolyzing) activity"/>
    <property type="evidence" value="ECO:0007669"/>
    <property type="project" value="UniProtKB-EC"/>
</dbReference>
<dbReference type="Proteomes" id="UP000319342">
    <property type="component" value="Chromosome"/>
</dbReference>
<gene>
    <name evidence="4" type="primary">nadE_2</name>
    <name evidence="4" type="ORF">Pla163_01130</name>
</gene>
<dbReference type="OrthoDB" id="2826359at2"/>
<dbReference type="EMBL" id="CP036290">
    <property type="protein sequence ID" value="QDU83017.1"/>
    <property type="molecule type" value="Genomic_DNA"/>
</dbReference>
<keyword evidence="5" id="KW-1185">Reference proteome</keyword>
<keyword evidence="1" id="KW-0378">Hydrolase</keyword>